<dbReference type="AlphaFoldDB" id="A0A919CN37"/>
<name>A0A919CN37_9ACTN</name>
<sequence>MTHGTAGLLLLADGRLPAGGYAHSGGLEAAVRTGRVRDTADLGRFLTGRATTTGATNAAFAAAACAALRGAGADAEPGEEQQTLTRLAVLDTELDARTPSPALRRVSHALGRQLLRALKAVNPHPLQQRMQQGPNHPVAFGAGAAMLGLTPVDAARGVLHESVSGPSSAVVKLMSADPFDAYRTIAELRGLLDEIAEDAAGRALDHPEDLPSYGAPLSDHLAEDHETHETRLFAS</sequence>
<keyword evidence="3" id="KW-0963">Cytoplasm</keyword>
<evidence type="ECO:0000256" key="2">
    <source>
        <dbReference type="ARBA" id="ARBA00023186"/>
    </source>
</evidence>
<gene>
    <name evidence="3 4" type="primary">ureF</name>
    <name evidence="4" type="ORF">GCM10007147_45790</name>
</gene>
<proteinExistence type="inferred from homology"/>
<dbReference type="PANTHER" id="PTHR33620">
    <property type="entry name" value="UREASE ACCESSORY PROTEIN F"/>
    <property type="match status" value="1"/>
</dbReference>
<dbReference type="PANTHER" id="PTHR33620:SF1">
    <property type="entry name" value="UREASE ACCESSORY PROTEIN F"/>
    <property type="match status" value="1"/>
</dbReference>
<dbReference type="RefSeq" id="WP_017574982.1">
    <property type="nucleotide sequence ID" value="NZ_BMXL01000052.1"/>
</dbReference>
<comment type="subunit">
    <text evidence="3">UreD, UreF and UreG form a complex that acts as a GTP-hydrolysis-dependent molecular chaperone, activating the urease apoprotein by helping to assemble the nickel containing metallocenter of UreC. The UreE protein probably delivers the nickel.</text>
</comment>
<dbReference type="InterPro" id="IPR038277">
    <property type="entry name" value="UreF_sf"/>
</dbReference>
<keyword evidence="1 3" id="KW-0996">Nickel insertion</keyword>
<evidence type="ECO:0000256" key="3">
    <source>
        <dbReference type="HAMAP-Rule" id="MF_01385"/>
    </source>
</evidence>
<dbReference type="Proteomes" id="UP000654947">
    <property type="component" value="Unassembled WGS sequence"/>
</dbReference>
<evidence type="ECO:0000256" key="1">
    <source>
        <dbReference type="ARBA" id="ARBA00022988"/>
    </source>
</evidence>
<dbReference type="HAMAP" id="MF_01385">
    <property type="entry name" value="UreF"/>
    <property type="match status" value="1"/>
</dbReference>
<evidence type="ECO:0000313" key="5">
    <source>
        <dbReference type="Proteomes" id="UP000654947"/>
    </source>
</evidence>
<comment type="function">
    <text evidence="3">Required for maturation of urease via the functional incorporation of the urease nickel metallocenter.</text>
</comment>
<organism evidence="4 5">
    <name type="scientific">Nocardiopsis kunsanensis</name>
    <dbReference type="NCBI Taxonomy" id="141693"/>
    <lineage>
        <taxon>Bacteria</taxon>
        <taxon>Bacillati</taxon>
        <taxon>Actinomycetota</taxon>
        <taxon>Actinomycetes</taxon>
        <taxon>Streptosporangiales</taxon>
        <taxon>Nocardiopsidaceae</taxon>
        <taxon>Nocardiopsis</taxon>
    </lineage>
</organism>
<dbReference type="GO" id="GO:0016151">
    <property type="term" value="F:nickel cation binding"/>
    <property type="evidence" value="ECO:0007669"/>
    <property type="project" value="UniProtKB-UniRule"/>
</dbReference>
<protein>
    <recommendedName>
        <fullName evidence="3">Urease accessory protein UreF</fullName>
    </recommendedName>
</protein>
<comment type="caution">
    <text evidence="4">The sequence shown here is derived from an EMBL/GenBank/DDBJ whole genome shotgun (WGS) entry which is preliminary data.</text>
</comment>
<keyword evidence="5" id="KW-1185">Reference proteome</keyword>
<dbReference type="GO" id="GO:0005737">
    <property type="term" value="C:cytoplasm"/>
    <property type="evidence" value="ECO:0007669"/>
    <property type="project" value="UniProtKB-SubCell"/>
</dbReference>
<keyword evidence="2 3" id="KW-0143">Chaperone</keyword>
<comment type="subcellular location">
    <subcellularLocation>
        <location evidence="3">Cytoplasm</location>
    </subcellularLocation>
</comment>
<accession>A0A919CN37</accession>
<dbReference type="Pfam" id="PF01730">
    <property type="entry name" value="UreF"/>
    <property type="match status" value="1"/>
</dbReference>
<dbReference type="Gene3D" id="1.10.4190.10">
    <property type="entry name" value="Urease accessory protein UreF"/>
    <property type="match status" value="1"/>
</dbReference>
<dbReference type="EMBL" id="BMXL01000052">
    <property type="protein sequence ID" value="GHD37625.1"/>
    <property type="molecule type" value="Genomic_DNA"/>
</dbReference>
<dbReference type="PIRSF" id="PIRSF009467">
    <property type="entry name" value="Ureas_acces_UreF"/>
    <property type="match status" value="1"/>
</dbReference>
<comment type="similarity">
    <text evidence="3">Belongs to the UreF family.</text>
</comment>
<reference evidence="4 5" key="1">
    <citation type="journal article" date="2014" name="Int. J. Syst. Evol. Microbiol.">
        <title>Complete genome sequence of Corynebacterium casei LMG S-19264T (=DSM 44701T), isolated from a smear-ripened cheese.</title>
        <authorList>
            <consortium name="US DOE Joint Genome Institute (JGI-PGF)"/>
            <person name="Walter F."/>
            <person name="Albersmeier A."/>
            <person name="Kalinowski J."/>
            <person name="Ruckert C."/>
        </authorList>
    </citation>
    <scope>NUCLEOTIDE SEQUENCE [LARGE SCALE GENOMIC DNA]</scope>
    <source>
        <strain evidence="4 5">KCTC 19473</strain>
    </source>
</reference>
<evidence type="ECO:0000313" key="4">
    <source>
        <dbReference type="EMBL" id="GHD37625.1"/>
    </source>
</evidence>
<dbReference type="InterPro" id="IPR002639">
    <property type="entry name" value="UreF"/>
</dbReference>